<dbReference type="EMBL" id="LGSP01000008">
    <property type="protein sequence ID" value="KNE83277.1"/>
    <property type="molecule type" value="Genomic_DNA"/>
</dbReference>
<name>A0ACC4WGK9_STRFR</name>
<reference evidence="1" key="1">
    <citation type="submission" date="2015-07" db="EMBL/GenBank/DDBJ databases">
        <title>Draft genome sequence of Streptomyces fradiae, a resistant strain to nitron-oligomycin.</title>
        <authorList>
            <person name="Vatlin A.A."/>
            <person name="Bekker O.B."/>
            <person name="Danilenko V.N."/>
        </authorList>
    </citation>
    <scope>NUCLEOTIDE SEQUENCE</scope>
    <source>
        <strain evidence="1">Olg1-1</strain>
    </source>
</reference>
<accession>A0ACC4WGK9</accession>
<dbReference type="Proteomes" id="UP000037185">
    <property type="component" value="Unassembled WGS sequence"/>
</dbReference>
<gene>
    <name evidence="1" type="ORF">ADZ36_06655</name>
</gene>
<sequence length="340" mass="35373">MAAAAAPSAAAAPLAAPGAARAGAPDSFRIEDERITESSGLAASRAHPGVYWTHNDSEDGPYVYAVDSATGRTVATVTLAGIEPRDLEGISIGPGGMVHVGDIGDNMGGTWPEVWVYRFKEPEKLRDTTVTPTRFTVRYEDGPRDAESLMVHPKSGRMYLVSKHKEGGGLYEGPAEPSASGVNTFRRIADIGEWATDAAFSPDGTRLVVRGYFGGSAYRWVDGKPTKLAMSPGVPVQRQGESVTFTPDGRALMFGSEGLRSSVTKVELKGELLPESVAKADADADPDGGKPDGEGTADGDGKGADGESGSGVDRNLVIGGLALAAVAVLLAGVRKAFRRG</sequence>
<comment type="caution">
    <text evidence="1">The sequence shown here is derived from an EMBL/GenBank/DDBJ whole genome shotgun (WGS) entry which is preliminary data.</text>
</comment>
<protein>
    <submittedName>
        <fullName evidence="1">Membrane protein</fullName>
    </submittedName>
</protein>
<evidence type="ECO:0000313" key="2">
    <source>
        <dbReference type="Proteomes" id="UP000037185"/>
    </source>
</evidence>
<evidence type="ECO:0000313" key="1">
    <source>
        <dbReference type="EMBL" id="KNE83277.1"/>
    </source>
</evidence>
<organism evidence="1 2">
    <name type="scientific">Streptomyces fradiae</name>
    <name type="common">Streptomyces roseoflavus</name>
    <dbReference type="NCBI Taxonomy" id="1906"/>
    <lineage>
        <taxon>Bacteria</taxon>
        <taxon>Bacillati</taxon>
        <taxon>Actinomycetota</taxon>
        <taxon>Actinomycetes</taxon>
        <taxon>Kitasatosporales</taxon>
        <taxon>Streptomycetaceae</taxon>
        <taxon>Streptomyces</taxon>
    </lineage>
</organism>
<keyword evidence="2" id="KW-1185">Reference proteome</keyword>
<proteinExistence type="predicted"/>